<dbReference type="Pfam" id="PF12855">
    <property type="entry name" value="Ecl1"/>
    <property type="match status" value="1"/>
</dbReference>
<dbReference type="OrthoDB" id="2563506at2759"/>
<reference evidence="1 2" key="1">
    <citation type="submission" date="2016-07" db="EMBL/GenBank/DDBJ databases">
        <title>Pervasive Adenine N6-methylation of Active Genes in Fungi.</title>
        <authorList>
            <consortium name="DOE Joint Genome Institute"/>
            <person name="Mondo S.J."/>
            <person name="Dannebaum R.O."/>
            <person name="Kuo R.C."/>
            <person name="Labutti K."/>
            <person name="Haridas S."/>
            <person name="Kuo A."/>
            <person name="Salamov A."/>
            <person name="Ahrendt S.R."/>
            <person name="Lipzen A."/>
            <person name="Sullivan W."/>
            <person name="Andreopoulos W.B."/>
            <person name="Clum A."/>
            <person name="Lindquist E."/>
            <person name="Daum C."/>
            <person name="Ramamoorthy G.K."/>
            <person name="Gryganskyi A."/>
            <person name="Culley D."/>
            <person name="Magnuson J.K."/>
            <person name="James T.Y."/>
            <person name="O'Malley M.A."/>
            <person name="Stajich J.E."/>
            <person name="Spatafora J.W."/>
            <person name="Visel A."/>
            <person name="Grigoriev I.V."/>
        </authorList>
    </citation>
    <scope>NUCLEOTIDE SEQUENCE [LARGE SCALE GENOMIC DNA]</scope>
    <source>
        <strain evidence="1 2">NRRL 3301</strain>
    </source>
</reference>
<protein>
    <submittedName>
        <fullName evidence="1">Uncharacterized protein</fullName>
    </submittedName>
</protein>
<comment type="caution">
    <text evidence="1">The sequence shown here is derived from an EMBL/GenBank/DDBJ whole genome shotgun (WGS) entry which is preliminary data.</text>
</comment>
<sequence length="93" mass="10506">MDLSWCIYCDRHCVEENLYCSDACRIKDFANHQKSPASPVLESFPSSPNMSPLLEPFYSSFHEKPRSPSIMIARSPVMTNSSGFDLFPPISDT</sequence>
<evidence type="ECO:0000313" key="2">
    <source>
        <dbReference type="Proteomes" id="UP000242146"/>
    </source>
</evidence>
<keyword evidence="2" id="KW-1185">Reference proteome</keyword>
<dbReference type="Proteomes" id="UP000242146">
    <property type="component" value="Unassembled WGS sequence"/>
</dbReference>
<dbReference type="AlphaFoldDB" id="A0A1X2GV69"/>
<dbReference type="EMBL" id="MCGT01000002">
    <property type="protein sequence ID" value="ORX61935.1"/>
    <property type="molecule type" value="Genomic_DNA"/>
</dbReference>
<organism evidence="1 2">
    <name type="scientific">Hesseltinella vesiculosa</name>
    <dbReference type="NCBI Taxonomy" id="101127"/>
    <lineage>
        <taxon>Eukaryota</taxon>
        <taxon>Fungi</taxon>
        <taxon>Fungi incertae sedis</taxon>
        <taxon>Mucoromycota</taxon>
        <taxon>Mucoromycotina</taxon>
        <taxon>Mucoromycetes</taxon>
        <taxon>Mucorales</taxon>
        <taxon>Cunninghamellaceae</taxon>
        <taxon>Hesseltinella</taxon>
    </lineage>
</organism>
<proteinExistence type="predicted"/>
<name>A0A1X2GV69_9FUNG</name>
<gene>
    <name evidence="1" type="ORF">DM01DRAFT_1069034</name>
</gene>
<evidence type="ECO:0000313" key="1">
    <source>
        <dbReference type="EMBL" id="ORX61935.1"/>
    </source>
</evidence>
<dbReference type="InterPro" id="IPR024368">
    <property type="entry name" value="Ecl1/2/3"/>
</dbReference>
<accession>A0A1X2GV69</accession>